<dbReference type="GO" id="GO:0016301">
    <property type="term" value="F:kinase activity"/>
    <property type="evidence" value="ECO:0007669"/>
    <property type="project" value="UniProtKB-KW"/>
</dbReference>
<dbReference type="Gene3D" id="1.10.150.20">
    <property type="entry name" value="5' to 3' exonuclease, C-terminal subdomain"/>
    <property type="match status" value="1"/>
</dbReference>
<dbReference type="EMBL" id="JBBJCI010000290">
    <property type="protein sequence ID" value="KAK7235736.1"/>
    <property type="molecule type" value="Genomic_DNA"/>
</dbReference>
<dbReference type="PRINTS" id="PR00853">
    <property type="entry name" value="XPGRADSUPER"/>
</dbReference>
<feature type="region of interest" description="Disordered" evidence="5">
    <location>
        <begin position="339"/>
        <end position="371"/>
    </location>
</feature>
<dbReference type="PROSITE" id="PS00889">
    <property type="entry name" value="CNMP_BINDING_2"/>
    <property type="match status" value="1"/>
</dbReference>
<reference evidence="7 8" key="1">
    <citation type="submission" date="2024-03" db="EMBL/GenBank/DDBJ databases">
        <title>Aureococcus anophagefferens CCMP1851 and Kratosvirus quantuckense: Draft genome of a second virus-susceptible host strain in the model system.</title>
        <authorList>
            <person name="Chase E."/>
            <person name="Truchon A.R."/>
            <person name="Schepens W."/>
            <person name="Wilhelm S.W."/>
        </authorList>
    </citation>
    <scope>NUCLEOTIDE SEQUENCE [LARGE SCALE GENOMIC DNA]</scope>
    <source>
        <strain evidence="7 8">CCMP1851</strain>
    </source>
</reference>
<dbReference type="Proteomes" id="UP001363151">
    <property type="component" value="Unassembled WGS sequence"/>
</dbReference>
<gene>
    <name evidence="7" type="primary">PRKAR1A</name>
    <name evidence="7" type="ORF">SO694_00067148</name>
</gene>
<dbReference type="PANTHER" id="PTHR11081:SF65">
    <property type="entry name" value="DNA DAMAGE-INDUCIBLE PROTEIN DIN7-RELATED"/>
    <property type="match status" value="1"/>
</dbReference>
<dbReference type="InterPro" id="IPR000595">
    <property type="entry name" value="cNMP-bd_dom"/>
</dbReference>
<dbReference type="InterPro" id="IPR029060">
    <property type="entry name" value="PIN-like_dom_sf"/>
</dbReference>
<keyword evidence="7" id="KW-0418">Kinase</keyword>
<dbReference type="PANTHER" id="PTHR11081">
    <property type="entry name" value="FLAP ENDONUCLEASE FAMILY MEMBER"/>
    <property type="match status" value="1"/>
</dbReference>
<keyword evidence="8" id="KW-1185">Reference proteome</keyword>
<dbReference type="SUPFAM" id="SSF88723">
    <property type="entry name" value="PIN domain-like"/>
    <property type="match status" value="1"/>
</dbReference>
<dbReference type="PROSITE" id="PS50042">
    <property type="entry name" value="CNMP_BINDING_3"/>
    <property type="match status" value="2"/>
</dbReference>
<feature type="compositionally biased region" description="Acidic residues" evidence="5">
    <location>
        <begin position="413"/>
        <end position="436"/>
    </location>
</feature>
<dbReference type="Gene3D" id="2.60.120.10">
    <property type="entry name" value="Jelly Rolls"/>
    <property type="match status" value="2"/>
</dbReference>
<evidence type="ECO:0000256" key="2">
    <source>
        <dbReference type="ARBA" id="ARBA00022722"/>
    </source>
</evidence>
<dbReference type="Pfam" id="PF00027">
    <property type="entry name" value="cNMP_binding"/>
    <property type="match status" value="1"/>
</dbReference>
<dbReference type="InterPro" id="IPR006084">
    <property type="entry name" value="XPG/Rad2"/>
</dbReference>
<dbReference type="PROSITE" id="PS00888">
    <property type="entry name" value="CNMP_BINDING_1"/>
    <property type="match status" value="1"/>
</dbReference>
<dbReference type="SMART" id="SM00100">
    <property type="entry name" value="cNMP"/>
    <property type="match status" value="1"/>
</dbReference>
<evidence type="ECO:0000259" key="6">
    <source>
        <dbReference type="PROSITE" id="PS50042"/>
    </source>
</evidence>
<dbReference type="Pfam" id="PF00867">
    <property type="entry name" value="XPG_I"/>
    <property type="match status" value="1"/>
</dbReference>
<dbReference type="Gene3D" id="3.40.50.1010">
    <property type="entry name" value="5'-nuclease"/>
    <property type="match status" value="2"/>
</dbReference>
<feature type="domain" description="Cyclic nucleotide-binding" evidence="6">
    <location>
        <begin position="553"/>
        <end position="664"/>
    </location>
</feature>
<dbReference type="SMART" id="SM00484">
    <property type="entry name" value="XPGI"/>
    <property type="match status" value="1"/>
</dbReference>
<comment type="caution">
    <text evidence="7">The sequence shown here is derived from an EMBL/GenBank/DDBJ whole genome shotgun (WGS) entry which is preliminary data.</text>
</comment>
<name>A0ABR1FQH4_AURAN</name>
<feature type="region of interest" description="Disordered" evidence="5">
    <location>
        <begin position="400"/>
        <end position="441"/>
    </location>
</feature>
<organism evidence="7 8">
    <name type="scientific">Aureococcus anophagefferens</name>
    <name type="common">Harmful bloom alga</name>
    <dbReference type="NCBI Taxonomy" id="44056"/>
    <lineage>
        <taxon>Eukaryota</taxon>
        <taxon>Sar</taxon>
        <taxon>Stramenopiles</taxon>
        <taxon>Ochrophyta</taxon>
        <taxon>Pelagophyceae</taxon>
        <taxon>Pelagomonadales</taxon>
        <taxon>Pelagomonadaceae</taxon>
        <taxon>Aureococcus</taxon>
    </lineage>
</organism>
<dbReference type="CDD" id="cd00038">
    <property type="entry name" value="CAP_ED"/>
    <property type="match status" value="2"/>
</dbReference>
<sequence length="670" mass="71640">MRLERRGHDSPRDAPPPPEAMGITGLNKLLRPLSRDVDARDYAQLAAGVDGSAWLHRAYWGAVAEDVDEPAELEARVCAYFEKYAAVLATELDVAVTVVFDGAPPAQKRAKTLKGTAGPPRPSPQSFVAAVRNTLAPLRNCATLVAPAEADAQLAFLARRGDVDVVLTDDADLVAFGCPRVLLGARVVDGDGESGRTLRGDEFALADLGADAAGHPARFCDWSEDAFLSFCVACGCDYCPQVRGVGPVRARELVESQRDPERVAAALAELPNAPPDYAATFRRAFALFRHQRVVDPSTGDEAHLRPIAGLDRSLLGLPPFDGDGRDDFVELFGPLAARGGGAAASGRARGRGGRVRAGHGRGRRRSAGGAAGAQARGAALLRVKFMYAYLAKNYPEVTAGEAGGAAPPAADEPAADAAEEEAYDSELEEDDDEDYADFIPAKPVDKTKKRGSIVSEKVEVADDWKPPVYDKPDADTKFVTDILPKLFFLSGLTRKELGVLLALLYDAPRAATVKARDAVTCFGLDRKTFKSILQDTATKQRLLYADFLAQVPLFKGFSQDKLNSLCDALQAKDFEQGDVIIKEGDHGHDFYIIETGTAECTQSISGAEVSVCPTLGSGAFFGELALLKDAPRAATVTASSKLSTVRIDRATFKRMIGDISAVKKDYAKVK</sequence>
<dbReference type="InterPro" id="IPR036279">
    <property type="entry name" value="5-3_exonuclease_C_sf"/>
</dbReference>
<dbReference type="CDD" id="cd09901">
    <property type="entry name" value="H3TH_FEN1-like"/>
    <property type="match status" value="1"/>
</dbReference>
<dbReference type="SUPFAM" id="SSF51206">
    <property type="entry name" value="cAMP-binding domain-like"/>
    <property type="match status" value="2"/>
</dbReference>
<feature type="compositionally biased region" description="Basic and acidic residues" evidence="5">
    <location>
        <begin position="1"/>
        <end position="12"/>
    </location>
</feature>
<keyword evidence="2" id="KW-0540">Nuclease</keyword>
<dbReference type="Pfam" id="PF00752">
    <property type="entry name" value="XPG_N"/>
    <property type="match status" value="1"/>
</dbReference>
<feature type="domain" description="Cyclic nucleotide-binding" evidence="6">
    <location>
        <begin position="501"/>
        <end position="550"/>
    </location>
</feature>
<accession>A0ABR1FQH4</accession>
<dbReference type="InterPro" id="IPR018490">
    <property type="entry name" value="cNMP-bd_dom_sf"/>
</dbReference>
<feature type="region of interest" description="Disordered" evidence="5">
    <location>
        <begin position="1"/>
        <end position="22"/>
    </location>
</feature>
<feature type="compositionally biased region" description="Basic residues" evidence="5">
    <location>
        <begin position="348"/>
        <end position="366"/>
    </location>
</feature>
<dbReference type="InterPro" id="IPR006085">
    <property type="entry name" value="XPG_DNA_repair_N"/>
</dbReference>
<evidence type="ECO:0000256" key="3">
    <source>
        <dbReference type="ARBA" id="ARBA00022801"/>
    </source>
</evidence>
<keyword evidence="4" id="KW-0496">Mitochondrion</keyword>
<protein>
    <submittedName>
        <fullName evidence="7">cAMP-dependent protein kinase regulator</fullName>
    </submittedName>
</protein>
<proteinExistence type="predicted"/>
<dbReference type="InterPro" id="IPR014710">
    <property type="entry name" value="RmlC-like_jellyroll"/>
</dbReference>
<keyword evidence="7" id="KW-0808">Transferase</keyword>
<evidence type="ECO:0000256" key="4">
    <source>
        <dbReference type="ARBA" id="ARBA00023128"/>
    </source>
</evidence>
<evidence type="ECO:0000313" key="7">
    <source>
        <dbReference type="EMBL" id="KAK7235736.1"/>
    </source>
</evidence>
<dbReference type="SUPFAM" id="SSF47807">
    <property type="entry name" value="5' to 3' exonuclease, C-terminal subdomain"/>
    <property type="match status" value="1"/>
</dbReference>
<dbReference type="SMART" id="SM00485">
    <property type="entry name" value="XPGN"/>
    <property type="match status" value="1"/>
</dbReference>
<evidence type="ECO:0000256" key="5">
    <source>
        <dbReference type="SAM" id="MobiDB-lite"/>
    </source>
</evidence>
<evidence type="ECO:0000313" key="8">
    <source>
        <dbReference type="Proteomes" id="UP001363151"/>
    </source>
</evidence>
<keyword evidence="1" id="KW-0597">Phosphoprotein</keyword>
<dbReference type="InterPro" id="IPR006086">
    <property type="entry name" value="XPG-I_dom"/>
</dbReference>
<evidence type="ECO:0000256" key="1">
    <source>
        <dbReference type="ARBA" id="ARBA00022553"/>
    </source>
</evidence>
<dbReference type="InterPro" id="IPR018488">
    <property type="entry name" value="cNMP-bd_CS"/>
</dbReference>
<keyword evidence="3" id="KW-0378">Hydrolase</keyword>